<dbReference type="SUPFAM" id="SSF53448">
    <property type="entry name" value="Nucleotide-diphospho-sugar transferases"/>
    <property type="match status" value="1"/>
</dbReference>
<sequence length="312" mass="35205">MPTVSVITPFLNLERYLSAAIESVRAQTFVDWEMILVDDGSSDRSIEIATAAATEDPRIQLIRSNGRGAAAARNTGLRIGSGRFITFLDGDDLFEPEKFEKDIEAFKANPQAMLTYGPTLWWFPDVPSQNWVEQMPGESGHLHIAPKLLDKVILRQRSQVPCICAIMVRREALQSVGGSDESLRLYEDQTLLVKLLLRYPAFVTDTPTSRYRQHADSTSARATASGYYDRMKPHSARIDFLEWVNTYIVESNLMTPRLDRSIRFAFARSLAPRLPATLQDRIDLAAESGRQLAQRLGPRRILARALRLIRSL</sequence>
<dbReference type="PANTHER" id="PTHR43685:SF11">
    <property type="entry name" value="GLYCOSYLTRANSFERASE TAGX-RELATED"/>
    <property type="match status" value="1"/>
</dbReference>
<dbReference type="Pfam" id="PF00535">
    <property type="entry name" value="Glycos_transf_2"/>
    <property type="match status" value="1"/>
</dbReference>
<evidence type="ECO:0000259" key="1">
    <source>
        <dbReference type="Pfam" id="PF00535"/>
    </source>
</evidence>
<protein>
    <submittedName>
        <fullName evidence="2">Glycosyltransferase family 2 protein</fullName>
    </submittedName>
</protein>
<reference evidence="2" key="1">
    <citation type="submission" date="2024-08" db="EMBL/GenBank/DDBJ databases">
        <authorList>
            <person name="Chaddad Z."/>
            <person name="Lamrabet M."/>
            <person name="Bouhnik O."/>
            <person name="Alami S."/>
            <person name="Wipf D."/>
            <person name="Courty P.E."/>
            <person name="Missbah El Idrissi M."/>
        </authorList>
    </citation>
    <scope>NUCLEOTIDE SEQUENCE</scope>
    <source>
        <strain evidence="2">LLZ17</strain>
    </source>
</reference>
<accession>A0AB39XTW1</accession>
<gene>
    <name evidence="2" type="ORF">AB8Z38_15775</name>
</gene>
<dbReference type="AlphaFoldDB" id="A0AB39XTW1"/>
<name>A0AB39XTW1_9BRAD</name>
<dbReference type="InterPro" id="IPR029044">
    <property type="entry name" value="Nucleotide-diphossugar_trans"/>
</dbReference>
<proteinExistence type="predicted"/>
<dbReference type="InterPro" id="IPR050834">
    <property type="entry name" value="Glycosyltransf_2"/>
</dbReference>
<feature type="domain" description="Glycosyltransferase 2-like" evidence="1">
    <location>
        <begin position="5"/>
        <end position="176"/>
    </location>
</feature>
<dbReference type="InterPro" id="IPR001173">
    <property type="entry name" value="Glyco_trans_2-like"/>
</dbReference>
<dbReference type="Gene3D" id="3.90.550.10">
    <property type="entry name" value="Spore Coat Polysaccharide Biosynthesis Protein SpsA, Chain A"/>
    <property type="match status" value="1"/>
</dbReference>
<dbReference type="PANTHER" id="PTHR43685">
    <property type="entry name" value="GLYCOSYLTRANSFERASE"/>
    <property type="match status" value="1"/>
</dbReference>
<dbReference type="RefSeq" id="WP_369726007.1">
    <property type="nucleotide sequence ID" value="NZ_CP165734.1"/>
</dbReference>
<evidence type="ECO:0000313" key="2">
    <source>
        <dbReference type="EMBL" id="XDV60656.1"/>
    </source>
</evidence>
<organism evidence="2">
    <name type="scientific">Bradyrhizobium sp. LLZ17</name>
    <dbReference type="NCBI Taxonomy" id="3239388"/>
    <lineage>
        <taxon>Bacteria</taxon>
        <taxon>Pseudomonadati</taxon>
        <taxon>Pseudomonadota</taxon>
        <taxon>Alphaproteobacteria</taxon>
        <taxon>Hyphomicrobiales</taxon>
        <taxon>Nitrobacteraceae</taxon>
        <taxon>Bradyrhizobium</taxon>
    </lineage>
</organism>
<dbReference type="EMBL" id="CP165734">
    <property type="protein sequence ID" value="XDV60656.1"/>
    <property type="molecule type" value="Genomic_DNA"/>
</dbReference>